<evidence type="ECO:0000256" key="1">
    <source>
        <dbReference type="SAM" id="SignalP"/>
    </source>
</evidence>
<dbReference type="EMBL" id="VSKK01000001">
    <property type="protein sequence ID" value="TYB79375.1"/>
    <property type="molecule type" value="Genomic_DNA"/>
</dbReference>
<proteinExistence type="predicted"/>
<dbReference type="AlphaFoldDB" id="A0A5D0RF32"/>
<dbReference type="Proteomes" id="UP000323720">
    <property type="component" value="Unassembled WGS sequence"/>
</dbReference>
<sequence>MKNAFILAVLTLSVWTSFAQGSSGGLSNLQGTQSNSLGQSMDALNSRGSWLPVENRYSVDGTPLAFELGGNKLVLVANDGTNYNIPNGNYNAQIDQFVSVISQDSIYVMNALSIDYALMNNKKMKRFSGEKERARFYEVLASNKDVYILKKRQSKIKPGGVNKMTQARTSNDRYYMVEDLYIKNGDELEGLKLKKKLISKLFSDKETEIKKYIKENDLNIKDENDFLKIFNYYSTL</sequence>
<accession>A0A5D0RF32</accession>
<organism evidence="2 3">
    <name type="scientific">Bizionia myxarmorum</name>
    <dbReference type="NCBI Taxonomy" id="291186"/>
    <lineage>
        <taxon>Bacteria</taxon>
        <taxon>Pseudomonadati</taxon>
        <taxon>Bacteroidota</taxon>
        <taxon>Flavobacteriia</taxon>
        <taxon>Flavobacteriales</taxon>
        <taxon>Flavobacteriaceae</taxon>
        <taxon>Bizionia</taxon>
    </lineage>
</organism>
<dbReference type="RefSeq" id="WP_148403108.1">
    <property type="nucleotide sequence ID" value="NZ_VSKK01000001.1"/>
</dbReference>
<name>A0A5D0RF32_9FLAO</name>
<feature type="signal peptide" evidence="1">
    <location>
        <begin position="1"/>
        <end position="19"/>
    </location>
</feature>
<keyword evidence="3" id="KW-1185">Reference proteome</keyword>
<evidence type="ECO:0000313" key="2">
    <source>
        <dbReference type="EMBL" id="TYB79375.1"/>
    </source>
</evidence>
<feature type="chain" id="PRO_5023019762" evidence="1">
    <location>
        <begin position="20"/>
        <end position="236"/>
    </location>
</feature>
<protein>
    <submittedName>
        <fullName evidence="2">Uncharacterized protein</fullName>
    </submittedName>
</protein>
<evidence type="ECO:0000313" key="3">
    <source>
        <dbReference type="Proteomes" id="UP000323720"/>
    </source>
</evidence>
<gene>
    <name evidence="2" type="ORF">ES674_06270</name>
</gene>
<keyword evidence="1" id="KW-0732">Signal</keyword>
<reference evidence="2 3" key="1">
    <citation type="submission" date="2019-08" db="EMBL/GenBank/DDBJ databases">
        <title>Genomes of Antarctic Bizionia species.</title>
        <authorList>
            <person name="Bowman J.P."/>
        </authorList>
    </citation>
    <scope>NUCLEOTIDE SEQUENCE [LARGE SCALE GENOMIC DNA]</scope>
    <source>
        <strain evidence="2 3">ADA-4</strain>
    </source>
</reference>
<comment type="caution">
    <text evidence="2">The sequence shown here is derived from an EMBL/GenBank/DDBJ whole genome shotgun (WGS) entry which is preliminary data.</text>
</comment>
<dbReference type="OrthoDB" id="1442023at2"/>